<sequence length="1080" mass="117436">MTSHTALPACDLSLRRQYMNLLPALHFENTLQFVRDAAASTVVLVLAVSPSIMSHSKISVDDQNIIAFERARQDVLATYCEAFSLELHTPIGVWLLEKRAHVHQSGVNKPEVRKPENKETCAEFFHQRFRLIKKGIDTKMKNNLPVQETWFIPCPFPPYFTSFQAHIALAVGRTEGFEGGRLNEQRTMMIGLRFVRDISGRGSNNAGAPISTEANHEDGASPSPPPYRCVELVDSPSFSSNGRRSTTTKRAREDEEQRPVANAVVVVDTIIKPPTTGGTHLHEISAPPPYVSTVTVSPPPPPPYETLVQPIEPSSHTTTCDSDDKNKKQTASATVGTPKAVITLTTAARPTTLVALKTPHAAAAPYAPPAPSFRDTPMWIATPFLDSWFWRRCSLVKTSATSAAAAASAASGNGINTRSSTLHSTNQKKQQSALRDSQHNHSHENSPPYLLPVCCEQRGKQVTVITKRDFGHLSLSTHATPFAIEAKRVLPVSPSQSLYAEVAAARGGGGLEVLDVSHAKDRRGTTGVPTSSGGPKRTTEQRGGGGMLPLTPGWSLTFLAAAGCFALIDHTAKRAFLDSTTVPKSRGLWKEYHEFLGGLSGHSRDVLLILRDQQTSEVLSLLPPLLRKSMQYMTTAEANHLLDNFALTNRSVSREAALDEAAIHDNSMAVIFETTPAKCSSTTNEGVSFTPLSESANLYSAVQTSLERRDTVPMAFYNSFVAHKDRNSGKKRAEKQEDCVTVTLPPGCYEDDHWVVNHVLGVAAHEAVPFSCRLPQIHSSDAAAASLHTTSGGGAGELNRSSRRRSFATVVPEDGIHQWSWQQTIKAELHAARDASLAMSMCTDEQLSRRMSTAASDATTMAQLSRLGERTTTKAAPFNKKEDVTSLIHILRRMYQHHEPLLDADGSMDLSLLLGESRKDALYYQRWRHLSGASAQLRVAGLWLDQTMAALIVQSLVVVTTTTLDDVDGGGGGGGEEELPPYAFIPIAFNGTVDCFEELCHDAAFVAIGELLSQWFVLTTPIIDGDDASASPTQQSAASSSLLWTTELMPLCRQLGICDASIVRWKAPVTLDGRIRISSI</sequence>
<dbReference type="AlphaFoldDB" id="A0A0S4JAL1"/>
<dbReference type="VEuPathDB" id="TriTrypDB:BSAL_15730"/>
<protein>
    <submittedName>
        <fullName evidence="2">Uncharacterized protein</fullName>
    </submittedName>
</protein>
<feature type="region of interest" description="Disordered" evidence="1">
    <location>
        <begin position="408"/>
        <end position="451"/>
    </location>
</feature>
<feature type="compositionally biased region" description="Low complexity" evidence="1">
    <location>
        <begin position="525"/>
        <end position="535"/>
    </location>
</feature>
<dbReference type="Proteomes" id="UP000051952">
    <property type="component" value="Unassembled WGS sequence"/>
</dbReference>
<feature type="region of interest" description="Disordered" evidence="1">
    <location>
        <begin position="520"/>
        <end position="546"/>
    </location>
</feature>
<evidence type="ECO:0000313" key="2">
    <source>
        <dbReference type="EMBL" id="CUG88502.1"/>
    </source>
</evidence>
<proteinExistence type="predicted"/>
<gene>
    <name evidence="2" type="ORF">BSAL_15730</name>
</gene>
<evidence type="ECO:0000256" key="1">
    <source>
        <dbReference type="SAM" id="MobiDB-lite"/>
    </source>
</evidence>
<keyword evidence="3" id="KW-1185">Reference proteome</keyword>
<name>A0A0S4JAL1_BODSA</name>
<feature type="region of interest" description="Disordered" evidence="1">
    <location>
        <begin position="274"/>
        <end position="334"/>
    </location>
</feature>
<evidence type="ECO:0000313" key="3">
    <source>
        <dbReference type="Proteomes" id="UP000051952"/>
    </source>
</evidence>
<reference evidence="3" key="1">
    <citation type="submission" date="2015-09" db="EMBL/GenBank/DDBJ databases">
        <authorList>
            <consortium name="Pathogen Informatics"/>
        </authorList>
    </citation>
    <scope>NUCLEOTIDE SEQUENCE [LARGE SCALE GENOMIC DNA]</scope>
    <source>
        <strain evidence="3">Lake Konstanz</strain>
    </source>
</reference>
<organism evidence="2 3">
    <name type="scientific">Bodo saltans</name>
    <name type="common">Flagellated protozoan</name>
    <dbReference type="NCBI Taxonomy" id="75058"/>
    <lineage>
        <taxon>Eukaryota</taxon>
        <taxon>Discoba</taxon>
        <taxon>Euglenozoa</taxon>
        <taxon>Kinetoplastea</taxon>
        <taxon>Metakinetoplastina</taxon>
        <taxon>Eubodonida</taxon>
        <taxon>Bodonidae</taxon>
        <taxon>Bodo</taxon>
    </lineage>
</organism>
<dbReference type="EMBL" id="CYKH01001647">
    <property type="protein sequence ID" value="CUG88502.1"/>
    <property type="molecule type" value="Genomic_DNA"/>
</dbReference>
<feature type="compositionally biased region" description="Polar residues" evidence="1">
    <location>
        <begin position="413"/>
        <end position="435"/>
    </location>
</feature>
<accession>A0A0S4JAL1</accession>
<feature type="compositionally biased region" description="Polar residues" evidence="1">
    <location>
        <begin position="236"/>
        <end position="245"/>
    </location>
</feature>
<feature type="region of interest" description="Disordered" evidence="1">
    <location>
        <begin position="201"/>
        <end position="260"/>
    </location>
</feature>